<keyword evidence="2" id="KW-1185">Reference proteome</keyword>
<proteinExistence type="predicted"/>
<dbReference type="OrthoDB" id="2484500at2759"/>
<comment type="caution">
    <text evidence="1">The sequence shown here is derived from an EMBL/GenBank/DDBJ whole genome shotgun (WGS) entry which is preliminary data.</text>
</comment>
<dbReference type="EMBL" id="WTPW01001097">
    <property type="protein sequence ID" value="KAF0457443.1"/>
    <property type="molecule type" value="Genomic_DNA"/>
</dbReference>
<dbReference type="Proteomes" id="UP000439903">
    <property type="component" value="Unassembled WGS sequence"/>
</dbReference>
<sequence>MLKETTNIQHSENLISTFNVSNELISVSSIEIDKIQLQTSQEDDQNKDIQEQSQETSIVVNNENTLQLISQVILEIDIVVNNRDALQSIIQGKKKHTYGICSKDGHCRSTCPNKK</sequence>
<dbReference type="AlphaFoldDB" id="A0A8H3XH73"/>
<evidence type="ECO:0000313" key="1">
    <source>
        <dbReference type="EMBL" id="KAF0457443.1"/>
    </source>
</evidence>
<evidence type="ECO:0000313" key="2">
    <source>
        <dbReference type="Proteomes" id="UP000439903"/>
    </source>
</evidence>
<gene>
    <name evidence="1" type="ORF">F8M41_001208</name>
</gene>
<accession>A0A8H3XH73</accession>
<organism evidence="1 2">
    <name type="scientific">Gigaspora margarita</name>
    <dbReference type="NCBI Taxonomy" id="4874"/>
    <lineage>
        <taxon>Eukaryota</taxon>
        <taxon>Fungi</taxon>
        <taxon>Fungi incertae sedis</taxon>
        <taxon>Mucoromycota</taxon>
        <taxon>Glomeromycotina</taxon>
        <taxon>Glomeromycetes</taxon>
        <taxon>Diversisporales</taxon>
        <taxon>Gigasporaceae</taxon>
        <taxon>Gigaspora</taxon>
    </lineage>
</organism>
<name>A0A8H3XH73_GIGMA</name>
<reference evidence="1 2" key="1">
    <citation type="journal article" date="2019" name="Environ. Microbiol.">
        <title>At the nexus of three kingdoms: the genome of the mycorrhizal fungus Gigaspora margarita provides insights into plant, endobacterial and fungal interactions.</title>
        <authorList>
            <person name="Venice F."/>
            <person name="Ghignone S."/>
            <person name="Salvioli di Fossalunga A."/>
            <person name="Amselem J."/>
            <person name="Novero M."/>
            <person name="Xianan X."/>
            <person name="Sedzielewska Toro K."/>
            <person name="Morin E."/>
            <person name="Lipzen A."/>
            <person name="Grigoriev I.V."/>
            <person name="Henrissat B."/>
            <person name="Martin F.M."/>
            <person name="Bonfante P."/>
        </authorList>
    </citation>
    <scope>NUCLEOTIDE SEQUENCE [LARGE SCALE GENOMIC DNA]</scope>
    <source>
        <strain evidence="1 2">BEG34</strain>
    </source>
</reference>
<protein>
    <submittedName>
        <fullName evidence="1">Uncharacterized protein</fullName>
    </submittedName>
</protein>